<proteinExistence type="predicted"/>
<evidence type="ECO:0000313" key="2">
    <source>
        <dbReference type="EMBL" id="KAK8080715.1"/>
    </source>
</evidence>
<dbReference type="Proteomes" id="UP001433268">
    <property type="component" value="Unassembled WGS sequence"/>
</dbReference>
<name>A0ABR1WB37_9PEZI</name>
<comment type="caution">
    <text evidence="2">The sequence shown here is derived from an EMBL/GenBank/DDBJ whole genome shotgun (WGS) entry which is preliminary data.</text>
</comment>
<feature type="compositionally biased region" description="Basic and acidic residues" evidence="1">
    <location>
        <begin position="13"/>
        <end position="32"/>
    </location>
</feature>
<dbReference type="GeneID" id="92045908"/>
<reference evidence="2 3" key="1">
    <citation type="submission" date="2023-01" db="EMBL/GenBank/DDBJ databases">
        <title>Analysis of 21 Apiospora genomes using comparative genomics revels a genus with tremendous synthesis potential of carbohydrate active enzymes and secondary metabolites.</title>
        <authorList>
            <person name="Sorensen T."/>
        </authorList>
    </citation>
    <scope>NUCLEOTIDE SEQUENCE [LARGE SCALE GENOMIC DNA]</scope>
    <source>
        <strain evidence="2 3">CBS 114990</strain>
    </source>
</reference>
<feature type="compositionally biased region" description="Low complexity" evidence="1">
    <location>
        <begin position="1"/>
        <end position="12"/>
    </location>
</feature>
<protein>
    <submittedName>
        <fullName evidence="2">Uncharacterized protein</fullName>
    </submittedName>
</protein>
<dbReference type="EMBL" id="JAQQWN010000006">
    <property type="protein sequence ID" value="KAK8080715.1"/>
    <property type="molecule type" value="Genomic_DNA"/>
</dbReference>
<accession>A0ABR1WB37</accession>
<feature type="region of interest" description="Disordered" evidence="1">
    <location>
        <begin position="96"/>
        <end position="124"/>
    </location>
</feature>
<sequence>MDITSGSKVSESGSKEPKPEEPKPEEPEPEELKLEEFKSVDPDGDDVFVDPASLDPEALKQYNEWKSGMDAGYVAEYFLDKTVVDPDQVKWLLQRKAKKDGDDENTGRTFWPAPVGNKKDGFEL</sequence>
<gene>
    <name evidence="2" type="ORF">PG997_008533</name>
</gene>
<organism evidence="2 3">
    <name type="scientific">Apiospora hydei</name>
    <dbReference type="NCBI Taxonomy" id="1337664"/>
    <lineage>
        <taxon>Eukaryota</taxon>
        <taxon>Fungi</taxon>
        <taxon>Dikarya</taxon>
        <taxon>Ascomycota</taxon>
        <taxon>Pezizomycotina</taxon>
        <taxon>Sordariomycetes</taxon>
        <taxon>Xylariomycetidae</taxon>
        <taxon>Amphisphaeriales</taxon>
        <taxon>Apiosporaceae</taxon>
        <taxon>Apiospora</taxon>
    </lineage>
</organism>
<evidence type="ECO:0000256" key="1">
    <source>
        <dbReference type="SAM" id="MobiDB-lite"/>
    </source>
</evidence>
<evidence type="ECO:0000313" key="3">
    <source>
        <dbReference type="Proteomes" id="UP001433268"/>
    </source>
</evidence>
<keyword evidence="3" id="KW-1185">Reference proteome</keyword>
<feature type="region of interest" description="Disordered" evidence="1">
    <location>
        <begin position="1"/>
        <end position="32"/>
    </location>
</feature>
<dbReference type="RefSeq" id="XP_066668190.1">
    <property type="nucleotide sequence ID" value="XM_066812848.1"/>
</dbReference>